<organism evidence="1">
    <name type="scientific">Arundo donax</name>
    <name type="common">Giant reed</name>
    <name type="synonym">Donax arundinaceus</name>
    <dbReference type="NCBI Taxonomy" id="35708"/>
    <lineage>
        <taxon>Eukaryota</taxon>
        <taxon>Viridiplantae</taxon>
        <taxon>Streptophyta</taxon>
        <taxon>Embryophyta</taxon>
        <taxon>Tracheophyta</taxon>
        <taxon>Spermatophyta</taxon>
        <taxon>Magnoliopsida</taxon>
        <taxon>Liliopsida</taxon>
        <taxon>Poales</taxon>
        <taxon>Poaceae</taxon>
        <taxon>PACMAD clade</taxon>
        <taxon>Arundinoideae</taxon>
        <taxon>Arundineae</taxon>
        <taxon>Arundo</taxon>
    </lineage>
</organism>
<dbReference type="EMBL" id="GBRH01206444">
    <property type="protein sequence ID" value="JAD91451.1"/>
    <property type="molecule type" value="Transcribed_RNA"/>
</dbReference>
<name>A0A0A9DUH8_ARUDO</name>
<protein>
    <submittedName>
        <fullName evidence="1">Uncharacterized protein</fullName>
    </submittedName>
</protein>
<reference evidence="1" key="1">
    <citation type="submission" date="2014-09" db="EMBL/GenBank/DDBJ databases">
        <authorList>
            <person name="Magalhaes I.L.F."/>
            <person name="Oliveira U."/>
            <person name="Santos F.R."/>
            <person name="Vidigal T.H.D.A."/>
            <person name="Brescovit A.D."/>
            <person name="Santos A.J."/>
        </authorList>
    </citation>
    <scope>NUCLEOTIDE SEQUENCE</scope>
    <source>
        <tissue evidence="1">Shoot tissue taken approximately 20 cm above the soil surface</tissue>
    </source>
</reference>
<proteinExistence type="predicted"/>
<sequence length="73" mass="8147">MPSRSWSGSRAPIPSLRRSEPMLLSCDASKLLFNKLFMCPSRVSCQSFACMSDESSWESSWVYVQCLSSTLCG</sequence>
<dbReference type="AlphaFoldDB" id="A0A0A9DUH8"/>
<reference evidence="1" key="2">
    <citation type="journal article" date="2015" name="Data Brief">
        <title>Shoot transcriptome of the giant reed, Arundo donax.</title>
        <authorList>
            <person name="Barrero R.A."/>
            <person name="Guerrero F.D."/>
            <person name="Moolhuijzen P."/>
            <person name="Goolsby J.A."/>
            <person name="Tidwell J."/>
            <person name="Bellgard S.E."/>
            <person name="Bellgard M.I."/>
        </authorList>
    </citation>
    <scope>NUCLEOTIDE SEQUENCE</scope>
    <source>
        <tissue evidence="1">Shoot tissue taken approximately 20 cm above the soil surface</tissue>
    </source>
</reference>
<accession>A0A0A9DUH8</accession>
<evidence type="ECO:0000313" key="1">
    <source>
        <dbReference type="EMBL" id="JAD91451.1"/>
    </source>
</evidence>